<dbReference type="AlphaFoldDB" id="A0A937KBP2"/>
<protein>
    <recommendedName>
        <fullName evidence="3">TonB C-terminal domain-containing protein</fullName>
    </recommendedName>
</protein>
<evidence type="ECO:0000313" key="1">
    <source>
        <dbReference type="EMBL" id="MBL6446344.1"/>
    </source>
</evidence>
<sequence length="407" mass="47219">MAKILIFILSIALAAHSFGQIKLDKFEKYECLSGFDADYKFNESRASSHAVGITIFDKKVDGDKLEMFVGFYGNCGDAENIDIRVLGDTIELVYGPNFREYTEDDGTISHEIEVYLCDCCLNFKYFLSGLDPKINYVIKLTYKVINDYYGTPIDVVNNKDRSIYYSPQDDIEELFIEKRNKAIEDYKLLFKLYSRFKVDRSSKKWDLITQKINKTWSRFLYTTKSLKDPFVLEQLGTKRYSELMKPFNDLIMKLTPKLQHEYERIKNNRIWPNWMGDEPIINEPELTEEERNELLSSDVVYIITEDPPELLISMDSINQFIDDKIQQDGKFKDTEGRIYVEYIIGKDGSVLEKNIVKGIEKDIDKFVSARLHELDFSFSPAKMRGIAVKSKVIFPVTIKAPTSSGEN</sequence>
<name>A0A937KBP2_9BACT</name>
<gene>
    <name evidence="1" type="ORF">JMN32_08495</name>
</gene>
<keyword evidence="2" id="KW-1185">Reference proteome</keyword>
<dbReference type="SUPFAM" id="SSF74653">
    <property type="entry name" value="TolA/TonB C-terminal domain"/>
    <property type="match status" value="1"/>
</dbReference>
<accession>A0A937KBP2</accession>
<evidence type="ECO:0008006" key="3">
    <source>
        <dbReference type="Google" id="ProtNLM"/>
    </source>
</evidence>
<reference evidence="1" key="1">
    <citation type="submission" date="2021-01" db="EMBL/GenBank/DDBJ databases">
        <title>Fulvivirga kasyanovii gen. nov., sp nov., a novel member of the phylum Bacteroidetes isolated from seawater in a mussel farm.</title>
        <authorList>
            <person name="Zhao L.-H."/>
            <person name="Wang Z.-J."/>
        </authorList>
    </citation>
    <scope>NUCLEOTIDE SEQUENCE</scope>
    <source>
        <strain evidence="1">29W222</strain>
    </source>
</reference>
<comment type="caution">
    <text evidence="1">The sequence shown here is derived from an EMBL/GenBank/DDBJ whole genome shotgun (WGS) entry which is preliminary data.</text>
</comment>
<organism evidence="1 2">
    <name type="scientific">Fulvivirga marina</name>
    <dbReference type="NCBI Taxonomy" id="2494733"/>
    <lineage>
        <taxon>Bacteria</taxon>
        <taxon>Pseudomonadati</taxon>
        <taxon>Bacteroidota</taxon>
        <taxon>Cytophagia</taxon>
        <taxon>Cytophagales</taxon>
        <taxon>Fulvivirgaceae</taxon>
        <taxon>Fulvivirga</taxon>
    </lineage>
</organism>
<dbReference type="EMBL" id="JAEUGD010000023">
    <property type="protein sequence ID" value="MBL6446344.1"/>
    <property type="molecule type" value="Genomic_DNA"/>
</dbReference>
<evidence type="ECO:0000313" key="2">
    <source>
        <dbReference type="Proteomes" id="UP000614216"/>
    </source>
</evidence>
<dbReference type="Proteomes" id="UP000614216">
    <property type="component" value="Unassembled WGS sequence"/>
</dbReference>
<proteinExistence type="predicted"/>
<dbReference type="RefSeq" id="WP_202855877.1">
    <property type="nucleotide sequence ID" value="NZ_JAEUGD010000023.1"/>
</dbReference>